<proteinExistence type="inferred from homology"/>
<evidence type="ECO:0000256" key="1">
    <source>
        <dbReference type="ARBA" id="ARBA00006432"/>
    </source>
</evidence>
<dbReference type="GO" id="GO:0016405">
    <property type="term" value="F:CoA-ligase activity"/>
    <property type="evidence" value="ECO:0007669"/>
    <property type="project" value="UniProtKB-ARBA"/>
</dbReference>
<dbReference type="GO" id="GO:0015645">
    <property type="term" value="F:fatty acid ligase activity"/>
    <property type="evidence" value="ECO:0007669"/>
    <property type="project" value="TreeGrafter"/>
</dbReference>
<evidence type="ECO:0000256" key="3">
    <source>
        <dbReference type="ARBA" id="ARBA00022741"/>
    </source>
</evidence>
<evidence type="ECO:0000256" key="2">
    <source>
        <dbReference type="ARBA" id="ARBA00022598"/>
    </source>
</evidence>
<comment type="similarity">
    <text evidence="1">Belongs to the ATP-dependent AMP-binding enzyme family.</text>
</comment>
<dbReference type="Pfam" id="PF13193">
    <property type="entry name" value="AMP-binding_C"/>
    <property type="match status" value="1"/>
</dbReference>
<dbReference type="GO" id="GO:0004321">
    <property type="term" value="F:fatty-acyl-CoA synthase activity"/>
    <property type="evidence" value="ECO:0007669"/>
    <property type="project" value="TreeGrafter"/>
</dbReference>
<dbReference type="InterPro" id="IPR000873">
    <property type="entry name" value="AMP-dep_synth/lig_dom"/>
</dbReference>
<dbReference type="Gene3D" id="3.30.300.30">
    <property type="match status" value="1"/>
</dbReference>
<dbReference type="InterPro" id="IPR051087">
    <property type="entry name" value="Mitochondrial_ACSM"/>
</dbReference>
<keyword evidence="2" id="KW-0436">Ligase</keyword>
<dbReference type="InterPro" id="IPR042099">
    <property type="entry name" value="ANL_N_sf"/>
</dbReference>
<dbReference type="PANTHER" id="PTHR43605">
    <property type="entry name" value="ACYL-COENZYME A SYNTHETASE"/>
    <property type="match status" value="1"/>
</dbReference>
<reference evidence="7" key="1">
    <citation type="journal article" date="2014" name="Appl. Environ. Microbiol.">
        <title>Aerobic biodegradation of 2,4-dinitroanisole by Nocardioides sp. strain JS1661.</title>
        <authorList>
            <person name="Fida T.T."/>
            <person name="Palamuru S."/>
            <person name="Pandey G."/>
            <person name="Spain J.C."/>
        </authorList>
    </citation>
    <scope>NUCLEOTIDE SEQUENCE</scope>
    <source>
        <strain evidence="7">JS1661</strain>
    </source>
</reference>
<dbReference type="InterPro" id="IPR020845">
    <property type="entry name" value="AMP-binding_CS"/>
</dbReference>
<feature type="domain" description="AMP-dependent synthetase/ligase" evidence="5">
    <location>
        <begin position="54"/>
        <end position="385"/>
    </location>
</feature>
<organism evidence="7">
    <name type="scientific">Nocardioides sp. (strain JS1661)</name>
    <dbReference type="NCBI Taxonomy" id="1517491"/>
    <lineage>
        <taxon>Bacteria</taxon>
        <taxon>Bacillati</taxon>
        <taxon>Actinomycetota</taxon>
        <taxon>Actinomycetes</taxon>
        <taxon>Propionibacteriales</taxon>
        <taxon>Nocardioidaceae</taxon>
        <taxon>Nocardioides</taxon>
    </lineage>
</organism>
<name>A0A089N0Y7_NOCS1</name>
<dbReference type="InterPro" id="IPR025110">
    <property type="entry name" value="AMP-bd_C"/>
</dbReference>
<keyword evidence="4" id="KW-0067">ATP-binding</keyword>
<dbReference type="GO" id="GO:0006633">
    <property type="term" value="P:fatty acid biosynthetic process"/>
    <property type="evidence" value="ECO:0007669"/>
    <property type="project" value="TreeGrafter"/>
</dbReference>
<protein>
    <submittedName>
        <fullName evidence="7">Acetyl-coenzyme A synthetase</fullName>
    </submittedName>
</protein>
<dbReference type="Gene3D" id="3.40.50.12780">
    <property type="entry name" value="N-terminal domain of ligase-like"/>
    <property type="match status" value="1"/>
</dbReference>
<dbReference type="AlphaFoldDB" id="A0A089N0Y7"/>
<evidence type="ECO:0000259" key="6">
    <source>
        <dbReference type="Pfam" id="PF13193"/>
    </source>
</evidence>
<evidence type="ECO:0000313" key="7">
    <source>
        <dbReference type="EMBL" id="AIQ77683.1"/>
    </source>
</evidence>
<keyword evidence="3" id="KW-0547">Nucleotide-binding</keyword>
<accession>A0A089N0Y7</accession>
<dbReference type="InterPro" id="IPR045851">
    <property type="entry name" value="AMP-bd_C_sf"/>
</dbReference>
<evidence type="ECO:0000256" key="4">
    <source>
        <dbReference type="ARBA" id="ARBA00022840"/>
    </source>
</evidence>
<dbReference type="SUPFAM" id="SSF56801">
    <property type="entry name" value="Acetyl-CoA synthetase-like"/>
    <property type="match status" value="1"/>
</dbReference>
<dbReference type="Pfam" id="PF00501">
    <property type="entry name" value="AMP-binding"/>
    <property type="match status" value="1"/>
</dbReference>
<dbReference type="GO" id="GO:0006637">
    <property type="term" value="P:acyl-CoA metabolic process"/>
    <property type="evidence" value="ECO:0007669"/>
    <property type="project" value="TreeGrafter"/>
</dbReference>
<sequence length="532" mass="56569">MGATRLTSTPAVITRLRDARNHPHWVPAPTYSMVRDALFDQPRHGVAILQPGLHQVEEVTFGELQETARQVAGALRARGVEPGDRVAMYLDPSQAAAEVVCGALTAGAVILPIPRLLGGASVGHRVRDAGARVLVTDGVGAQRLLETGADTMGIALLTVDGSSVDDLLAEALEAEPIGPYEPVGDEPALLMYTSGTSGNPKGIVHANRVLLGHAAVDYAFDLYQEGDVYYGTADWGWVGGLMLGLLVPWAFGVPVVALRQQRFDPAATLTIFERFGVTIAFLPPSVLRLFAAHGKAPNRRLRAVVTGGEPAGATELDWARRHLCAAINKAFGQTESNGLIGDSVVLGSVDDATMGAPYPGHEIRILDEAGAEVGPGEIGEIALALPDPVAMLGIWDTEQGKAVSNGSAFHRTGDLARRAYGRRLEYHGRIDDVIKSRGYRIGPAEIEQALKLHPAVEDAAVIGVPDPEAGQHIKAFVQLHGSQLDEALEAALRELVASTVGPHARPRVIESIDRLPRTETGKVLRRELTGRA</sequence>
<dbReference type="EMBL" id="KM189438">
    <property type="protein sequence ID" value="AIQ77683.1"/>
    <property type="molecule type" value="Genomic_DNA"/>
</dbReference>
<evidence type="ECO:0000259" key="5">
    <source>
        <dbReference type="Pfam" id="PF00501"/>
    </source>
</evidence>
<dbReference type="GO" id="GO:0005524">
    <property type="term" value="F:ATP binding"/>
    <property type="evidence" value="ECO:0007669"/>
    <property type="project" value="UniProtKB-KW"/>
</dbReference>
<dbReference type="PROSITE" id="PS00455">
    <property type="entry name" value="AMP_BINDING"/>
    <property type="match status" value="1"/>
</dbReference>
<feature type="domain" description="AMP-binding enzyme C-terminal" evidence="6">
    <location>
        <begin position="445"/>
        <end position="522"/>
    </location>
</feature>
<dbReference type="PANTHER" id="PTHR43605:SF10">
    <property type="entry name" value="ACYL-COA SYNTHETASE MEDIUM CHAIN FAMILY MEMBER 3"/>
    <property type="match status" value="1"/>
</dbReference>